<evidence type="ECO:0000256" key="1">
    <source>
        <dbReference type="SAM" id="MobiDB-lite"/>
    </source>
</evidence>
<reference evidence="2" key="1">
    <citation type="journal article" date="2020" name="Stud. Mycol.">
        <title>101 Dothideomycetes genomes: a test case for predicting lifestyles and emergence of pathogens.</title>
        <authorList>
            <person name="Haridas S."/>
            <person name="Albert R."/>
            <person name="Binder M."/>
            <person name="Bloem J."/>
            <person name="Labutti K."/>
            <person name="Salamov A."/>
            <person name="Andreopoulos B."/>
            <person name="Baker S."/>
            <person name="Barry K."/>
            <person name="Bills G."/>
            <person name="Bluhm B."/>
            <person name="Cannon C."/>
            <person name="Castanera R."/>
            <person name="Culley D."/>
            <person name="Daum C."/>
            <person name="Ezra D."/>
            <person name="Gonzalez J."/>
            <person name="Henrissat B."/>
            <person name="Kuo A."/>
            <person name="Liang C."/>
            <person name="Lipzen A."/>
            <person name="Lutzoni F."/>
            <person name="Magnuson J."/>
            <person name="Mondo S."/>
            <person name="Nolan M."/>
            <person name="Ohm R."/>
            <person name="Pangilinan J."/>
            <person name="Park H.-J."/>
            <person name="Ramirez L."/>
            <person name="Alfaro M."/>
            <person name="Sun H."/>
            <person name="Tritt A."/>
            <person name="Yoshinaga Y."/>
            <person name="Zwiers L.-H."/>
            <person name="Turgeon B."/>
            <person name="Goodwin S."/>
            <person name="Spatafora J."/>
            <person name="Crous P."/>
            <person name="Grigoriev I."/>
        </authorList>
    </citation>
    <scope>NUCLEOTIDE SEQUENCE</scope>
    <source>
        <strain evidence="2">CBS 125425</strain>
    </source>
</reference>
<feature type="compositionally biased region" description="Polar residues" evidence="1">
    <location>
        <begin position="1"/>
        <end position="15"/>
    </location>
</feature>
<evidence type="ECO:0000313" key="2">
    <source>
        <dbReference type="EMBL" id="KAF2728306.1"/>
    </source>
</evidence>
<dbReference type="PANTHER" id="PTHR47204:SF1">
    <property type="entry name" value="RIBONUCLEASE H2 SUBUNIT C"/>
    <property type="match status" value="1"/>
</dbReference>
<organism evidence="2 3">
    <name type="scientific">Polyplosphaeria fusca</name>
    <dbReference type="NCBI Taxonomy" id="682080"/>
    <lineage>
        <taxon>Eukaryota</taxon>
        <taxon>Fungi</taxon>
        <taxon>Dikarya</taxon>
        <taxon>Ascomycota</taxon>
        <taxon>Pezizomycotina</taxon>
        <taxon>Dothideomycetes</taxon>
        <taxon>Pleosporomycetidae</taxon>
        <taxon>Pleosporales</taxon>
        <taxon>Tetraplosphaeriaceae</taxon>
        <taxon>Polyplosphaeria</taxon>
    </lineage>
</organism>
<feature type="region of interest" description="Disordered" evidence="1">
    <location>
        <begin position="77"/>
        <end position="97"/>
    </location>
</feature>
<dbReference type="Proteomes" id="UP000799444">
    <property type="component" value="Unassembled WGS sequence"/>
</dbReference>
<dbReference type="CDD" id="cd09271">
    <property type="entry name" value="RNase_H2-C"/>
    <property type="match status" value="1"/>
</dbReference>
<dbReference type="OrthoDB" id="6222486at2759"/>
<accession>A0A9P4QP29</accession>
<gene>
    <name evidence="2" type="ORF">EJ04DRAFT_449579</name>
</gene>
<dbReference type="GO" id="GO:0006401">
    <property type="term" value="P:RNA catabolic process"/>
    <property type="evidence" value="ECO:0007669"/>
    <property type="project" value="InterPro"/>
</dbReference>
<name>A0A9P4QP29_9PLEO</name>
<feature type="compositionally biased region" description="Basic and acidic residues" evidence="1">
    <location>
        <begin position="77"/>
        <end position="89"/>
    </location>
</feature>
<sequence>MLSIQESKQGAQKCTPNLLPARLNHNGPVHDTERFWKPETDEAGKSHAYFRGRHLHGTPLTFPSNYTGAVLQVTDKDLPASNNETKKIEEDEDESEQVEVKIAEKVGEFDEVVVWGHGGAIDKSEDVYARGVEEWIGFAEALHASEDIEKPAQESK</sequence>
<feature type="region of interest" description="Disordered" evidence="1">
    <location>
        <begin position="1"/>
        <end position="30"/>
    </location>
</feature>
<evidence type="ECO:0000313" key="3">
    <source>
        <dbReference type="Proteomes" id="UP000799444"/>
    </source>
</evidence>
<dbReference type="GO" id="GO:0032299">
    <property type="term" value="C:ribonuclease H2 complex"/>
    <property type="evidence" value="ECO:0007669"/>
    <property type="project" value="InterPro"/>
</dbReference>
<proteinExistence type="predicted"/>
<protein>
    <submittedName>
        <fullName evidence="2">Ribonuclease H1 small subunit</fullName>
    </submittedName>
</protein>
<comment type="caution">
    <text evidence="2">The sequence shown here is derived from an EMBL/GenBank/DDBJ whole genome shotgun (WGS) entry which is preliminary data.</text>
</comment>
<dbReference type="Pfam" id="PF08615">
    <property type="entry name" value="RNase_H2_suC"/>
    <property type="match status" value="1"/>
</dbReference>
<dbReference type="AlphaFoldDB" id="A0A9P4QP29"/>
<dbReference type="PANTHER" id="PTHR47204">
    <property type="entry name" value="OS02G0168900 PROTEIN"/>
    <property type="match status" value="1"/>
</dbReference>
<dbReference type="Gene3D" id="2.40.128.680">
    <property type="match status" value="1"/>
</dbReference>
<dbReference type="InterPro" id="IPR013924">
    <property type="entry name" value="RNase_H2_suC"/>
</dbReference>
<keyword evidence="3" id="KW-1185">Reference proteome</keyword>
<dbReference type="EMBL" id="ML996286">
    <property type="protein sequence ID" value="KAF2728306.1"/>
    <property type="molecule type" value="Genomic_DNA"/>
</dbReference>